<dbReference type="AlphaFoldDB" id="A0A913X6U4"/>
<dbReference type="Gene3D" id="2.40.10.10">
    <property type="entry name" value="Trypsin-like serine proteases"/>
    <property type="match status" value="1"/>
</dbReference>
<keyword evidence="1" id="KW-1015">Disulfide bond</keyword>
<proteinExistence type="inferred from homology"/>
<name>A0A913X6U4_EXADI</name>
<dbReference type="GO" id="GO:0005615">
    <property type="term" value="C:extracellular space"/>
    <property type="evidence" value="ECO:0007669"/>
    <property type="project" value="TreeGrafter"/>
</dbReference>
<dbReference type="PANTHER" id="PTHR24257">
    <property type="entry name" value="CHYMOTRYPSIN-LIKE ELASTASE FAMILY MEMBER"/>
    <property type="match status" value="1"/>
</dbReference>
<dbReference type="PROSITE" id="PS50240">
    <property type="entry name" value="TRYPSIN_DOM"/>
    <property type="match status" value="1"/>
</dbReference>
<dbReference type="InterPro" id="IPR033116">
    <property type="entry name" value="TRYPSIN_SER"/>
</dbReference>
<dbReference type="GeneID" id="110238475"/>
<dbReference type="PROSITE" id="PS00135">
    <property type="entry name" value="TRYPSIN_SER"/>
    <property type="match status" value="1"/>
</dbReference>
<feature type="chain" id="PRO_5037495104" description="Peptidase S1 domain-containing protein" evidence="3">
    <location>
        <begin position="24"/>
        <end position="239"/>
    </location>
</feature>
<comment type="similarity">
    <text evidence="2">Belongs to the peptidase S1 family. CLIP subfamily.</text>
</comment>
<dbReference type="FunFam" id="2.40.10.10:FF:000002">
    <property type="entry name" value="Transmembrane protease serine"/>
    <property type="match status" value="1"/>
</dbReference>
<dbReference type="InterPro" id="IPR009003">
    <property type="entry name" value="Peptidase_S1_PA"/>
</dbReference>
<dbReference type="SUPFAM" id="SSF50494">
    <property type="entry name" value="Trypsin-like serine proteases"/>
    <property type="match status" value="1"/>
</dbReference>
<dbReference type="InterPro" id="IPR043504">
    <property type="entry name" value="Peptidase_S1_PA_chymotrypsin"/>
</dbReference>
<feature type="domain" description="Peptidase S1" evidence="4">
    <location>
        <begin position="36"/>
        <end position="236"/>
    </location>
</feature>
<sequence>MNAIMNTFLIVTMVFLLGESVPAEEHVGPASSSKRIVNGANADAHEWPWQVSLQQDSSGAHDKDQKTQHQEIHYAKQIYIHTSWNRRRLRADVAFIRLTKKISLHKHVSTIPLPRQGDRVSVGTKCFATGWGYKKGNDHSSLAKVLQEADLTIAPQQKCDNMFTSISVDNTMVCAGGQGKGACSGDSGGPLACWENGQWVLRGIASFVMGRRCSVRHYTVFARVSSFVDWMQNKMNNYN</sequence>
<evidence type="ECO:0000313" key="6">
    <source>
        <dbReference type="Proteomes" id="UP000887567"/>
    </source>
</evidence>
<dbReference type="EnsemblMetazoa" id="XM_021044150.1">
    <property type="protein sequence ID" value="XP_020899809.1"/>
    <property type="gene ID" value="LOC110238475"/>
</dbReference>
<organism evidence="5 6">
    <name type="scientific">Exaiptasia diaphana</name>
    <name type="common">Tropical sea anemone</name>
    <name type="synonym">Aiptasia pulchella</name>
    <dbReference type="NCBI Taxonomy" id="2652724"/>
    <lineage>
        <taxon>Eukaryota</taxon>
        <taxon>Metazoa</taxon>
        <taxon>Cnidaria</taxon>
        <taxon>Anthozoa</taxon>
        <taxon>Hexacorallia</taxon>
        <taxon>Actiniaria</taxon>
        <taxon>Aiptasiidae</taxon>
        <taxon>Exaiptasia</taxon>
    </lineage>
</organism>
<feature type="signal peptide" evidence="3">
    <location>
        <begin position="1"/>
        <end position="23"/>
    </location>
</feature>
<protein>
    <recommendedName>
        <fullName evidence="4">Peptidase S1 domain-containing protein</fullName>
    </recommendedName>
</protein>
<dbReference type="Proteomes" id="UP000887567">
    <property type="component" value="Unplaced"/>
</dbReference>
<reference evidence="5" key="1">
    <citation type="submission" date="2022-11" db="UniProtKB">
        <authorList>
            <consortium name="EnsemblMetazoa"/>
        </authorList>
    </citation>
    <scope>IDENTIFICATION</scope>
</reference>
<dbReference type="OrthoDB" id="5918597at2759"/>
<evidence type="ECO:0000313" key="5">
    <source>
        <dbReference type="EnsemblMetazoa" id="XP_020899809.1"/>
    </source>
</evidence>
<evidence type="ECO:0000259" key="4">
    <source>
        <dbReference type="PROSITE" id="PS50240"/>
    </source>
</evidence>
<accession>A0A913X6U4</accession>
<dbReference type="GO" id="GO:0006508">
    <property type="term" value="P:proteolysis"/>
    <property type="evidence" value="ECO:0007669"/>
    <property type="project" value="InterPro"/>
</dbReference>
<dbReference type="CDD" id="cd00190">
    <property type="entry name" value="Tryp_SPc"/>
    <property type="match status" value="1"/>
</dbReference>
<keyword evidence="3" id="KW-0732">Signal</keyword>
<dbReference type="GO" id="GO:0004252">
    <property type="term" value="F:serine-type endopeptidase activity"/>
    <property type="evidence" value="ECO:0007669"/>
    <property type="project" value="InterPro"/>
</dbReference>
<dbReference type="RefSeq" id="XP_020899809.1">
    <property type="nucleotide sequence ID" value="XM_021044150.1"/>
</dbReference>
<evidence type="ECO:0000256" key="2">
    <source>
        <dbReference type="ARBA" id="ARBA00024195"/>
    </source>
</evidence>
<dbReference type="PANTHER" id="PTHR24257:SF17">
    <property type="match status" value="1"/>
</dbReference>
<dbReference type="InterPro" id="IPR050850">
    <property type="entry name" value="Peptidase_S1_Elastase_sf"/>
</dbReference>
<dbReference type="InterPro" id="IPR001254">
    <property type="entry name" value="Trypsin_dom"/>
</dbReference>
<evidence type="ECO:0000256" key="3">
    <source>
        <dbReference type="SAM" id="SignalP"/>
    </source>
</evidence>
<keyword evidence="6" id="KW-1185">Reference proteome</keyword>
<dbReference type="SMART" id="SM00020">
    <property type="entry name" value="Tryp_SPc"/>
    <property type="match status" value="1"/>
</dbReference>
<dbReference type="Pfam" id="PF00089">
    <property type="entry name" value="Trypsin"/>
    <property type="match status" value="1"/>
</dbReference>
<evidence type="ECO:0000256" key="1">
    <source>
        <dbReference type="ARBA" id="ARBA00023157"/>
    </source>
</evidence>